<protein>
    <recommendedName>
        <fullName evidence="2">ubiquitinyl hydrolase 1</fullName>
        <ecNumber evidence="2">3.4.19.12</ecNumber>
    </recommendedName>
</protein>
<evidence type="ECO:0000256" key="2">
    <source>
        <dbReference type="ARBA" id="ARBA00012759"/>
    </source>
</evidence>
<accession>A0AAW1N6E0</accession>
<dbReference type="InterPro" id="IPR018200">
    <property type="entry name" value="USP_CS"/>
</dbReference>
<gene>
    <name evidence="4" type="ORF">QE152_g1583</name>
</gene>
<dbReference type="InterPro" id="IPR028889">
    <property type="entry name" value="USP"/>
</dbReference>
<proteinExistence type="predicted"/>
<dbReference type="EMBL" id="JASPKY010000009">
    <property type="protein sequence ID" value="KAK9753930.1"/>
    <property type="molecule type" value="Genomic_DNA"/>
</dbReference>
<evidence type="ECO:0000313" key="5">
    <source>
        <dbReference type="Proteomes" id="UP001458880"/>
    </source>
</evidence>
<dbReference type="PROSITE" id="PS50235">
    <property type="entry name" value="USP_3"/>
    <property type="match status" value="1"/>
</dbReference>
<keyword evidence="5" id="KW-1185">Reference proteome</keyword>
<dbReference type="InterPro" id="IPR038765">
    <property type="entry name" value="Papain-like_cys_pep_sf"/>
</dbReference>
<reference evidence="4 5" key="1">
    <citation type="journal article" date="2024" name="BMC Genomics">
        <title>De novo assembly and annotation of Popillia japonica's genome with initial clues to its potential as an invasive pest.</title>
        <authorList>
            <person name="Cucini C."/>
            <person name="Boschi S."/>
            <person name="Funari R."/>
            <person name="Cardaioli E."/>
            <person name="Iannotti N."/>
            <person name="Marturano G."/>
            <person name="Paoli F."/>
            <person name="Bruttini M."/>
            <person name="Carapelli A."/>
            <person name="Frati F."/>
            <person name="Nardi F."/>
        </authorList>
    </citation>
    <scope>NUCLEOTIDE SEQUENCE [LARGE SCALE GENOMIC DNA]</scope>
    <source>
        <strain evidence="4">DMR45628</strain>
    </source>
</reference>
<dbReference type="Pfam" id="PF00443">
    <property type="entry name" value="UCH"/>
    <property type="match status" value="2"/>
</dbReference>
<dbReference type="PANTHER" id="PTHR21646">
    <property type="entry name" value="UBIQUITIN CARBOXYL-TERMINAL HYDROLASE"/>
    <property type="match status" value="1"/>
</dbReference>
<evidence type="ECO:0000313" key="4">
    <source>
        <dbReference type="EMBL" id="KAK9753930.1"/>
    </source>
</evidence>
<dbReference type="EC" id="3.4.19.12" evidence="2"/>
<feature type="domain" description="USP" evidence="3">
    <location>
        <begin position="1"/>
        <end position="93"/>
    </location>
</feature>
<dbReference type="GO" id="GO:0016579">
    <property type="term" value="P:protein deubiquitination"/>
    <property type="evidence" value="ECO:0007669"/>
    <property type="project" value="InterPro"/>
</dbReference>
<sequence>MSNYSADNHTQCRYNLYAISNHSGTTYSGHYTAYCRHPYSLNHSGTTYSGHYTAYCRHPYSLAWHEYNDSRVSSISPKSTVSGEAYVLFYELDGQRAHL</sequence>
<dbReference type="SUPFAM" id="SSF54001">
    <property type="entry name" value="Cysteine proteinases"/>
    <property type="match status" value="2"/>
</dbReference>
<dbReference type="Gene3D" id="3.90.70.10">
    <property type="entry name" value="Cysteine proteinases"/>
    <property type="match status" value="2"/>
</dbReference>
<evidence type="ECO:0000259" key="3">
    <source>
        <dbReference type="PROSITE" id="PS50235"/>
    </source>
</evidence>
<evidence type="ECO:0000256" key="1">
    <source>
        <dbReference type="ARBA" id="ARBA00000707"/>
    </source>
</evidence>
<organism evidence="4 5">
    <name type="scientific">Popillia japonica</name>
    <name type="common">Japanese beetle</name>
    <dbReference type="NCBI Taxonomy" id="7064"/>
    <lineage>
        <taxon>Eukaryota</taxon>
        <taxon>Metazoa</taxon>
        <taxon>Ecdysozoa</taxon>
        <taxon>Arthropoda</taxon>
        <taxon>Hexapoda</taxon>
        <taxon>Insecta</taxon>
        <taxon>Pterygota</taxon>
        <taxon>Neoptera</taxon>
        <taxon>Endopterygota</taxon>
        <taxon>Coleoptera</taxon>
        <taxon>Polyphaga</taxon>
        <taxon>Scarabaeiformia</taxon>
        <taxon>Scarabaeidae</taxon>
        <taxon>Rutelinae</taxon>
        <taxon>Popillia</taxon>
    </lineage>
</organism>
<dbReference type="AlphaFoldDB" id="A0AAW1N6E0"/>
<comment type="caution">
    <text evidence="4">The sequence shown here is derived from an EMBL/GenBank/DDBJ whole genome shotgun (WGS) entry which is preliminary data.</text>
</comment>
<name>A0AAW1N6E0_POPJA</name>
<comment type="catalytic activity">
    <reaction evidence="1">
        <text>Thiol-dependent hydrolysis of ester, thioester, amide, peptide and isopeptide bonds formed by the C-terminal Gly of ubiquitin (a 76-residue protein attached to proteins as an intracellular targeting signal).</text>
        <dbReference type="EC" id="3.4.19.12"/>
    </reaction>
</comment>
<dbReference type="PROSITE" id="PS00973">
    <property type="entry name" value="USP_2"/>
    <property type="match status" value="1"/>
</dbReference>
<dbReference type="InterPro" id="IPR001394">
    <property type="entry name" value="Peptidase_C19_UCH"/>
</dbReference>
<dbReference type="GO" id="GO:0004843">
    <property type="term" value="F:cysteine-type deubiquitinase activity"/>
    <property type="evidence" value="ECO:0007669"/>
    <property type="project" value="UniProtKB-EC"/>
</dbReference>
<dbReference type="Proteomes" id="UP001458880">
    <property type="component" value="Unassembled WGS sequence"/>
</dbReference>
<dbReference type="PANTHER" id="PTHR21646:SF23">
    <property type="entry name" value="UBIQUITIN CARBOXYL-TERMINAL HYDROLASE USP2"/>
    <property type="match status" value="1"/>
</dbReference>
<dbReference type="InterPro" id="IPR050185">
    <property type="entry name" value="Ub_carboxyl-term_hydrolase"/>
</dbReference>
<keyword evidence="4" id="KW-0378">Hydrolase</keyword>